<feature type="domain" description="HTH cro/C1-type" evidence="2">
    <location>
        <begin position="6"/>
        <end position="64"/>
    </location>
</feature>
<dbReference type="RefSeq" id="WP_204065707.1">
    <property type="nucleotide sequence ID" value="NZ_BOOJ01000033.1"/>
</dbReference>
<dbReference type="InterPro" id="IPR010982">
    <property type="entry name" value="Lambda_DNA-bd_dom_sf"/>
</dbReference>
<dbReference type="PROSITE" id="PS50943">
    <property type="entry name" value="HTH_CROC1"/>
    <property type="match status" value="1"/>
</dbReference>
<proteinExistence type="predicted"/>
<evidence type="ECO:0000313" key="4">
    <source>
        <dbReference type="Proteomes" id="UP000619788"/>
    </source>
</evidence>
<evidence type="ECO:0000256" key="1">
    <source>
        <dbReference type="SAM" id="MobiDB-lite"/>
    </source>
</evidence>
<sequence>MCAQRLRGRRLALGLTQHEVATRLQGRGNPTTNRTLSAMEHGHGLDLGLLPDLADVLGCTVTYLLGLTHDPSAWQPDPATPADQPQLPVNGSGILGSPAAGFAVPSEARTR</sequence>
<dbReference type="InterPro" id="IPR001387">
    <property type="entry name" value="Cro/C1-type_HTH"/>
</dbReference>
<accession>A0A8J3SIC4</accession>
<evidence type="ECO:0000313" key="3">
    <source>
        <dbReference type="EMBL" id="GIH93540.1"/>
    </source>
</evidence>
<dbReference type="SUPFAM" id="SSF47413">
    <property type="entry name" value="lambda repressor-like DNA-binding domains"/>
    <property type="match status" value="1"/>
</dbReference>
<comment type="caution">
    <text evidence="3">The sequence shown here is derived from an EMBL/GenBank/DDBJ whole genome shotgun (WGS) entry which is preliminary data.</text>
</comment>
<evidence type="ECO:0000259" key="2">
    <source>
        <dbReference type="PROSITE" id="PS50943"/>
    </source>
</evidence>
<dbReference type="GO" id="GO:0003677">
    <property type="term" value="F:DNA binding"/>
    <property type="evidence" value="ECO:0007669"/>
    <property type="project" value="InterPro"/>
</dbReference>
<dbReference type="Gene3D" id="1.10.260.40">
    <property type="entry name" value="lambda repressor-like DNA-binding domains"/>
    <property type="match status" value="1"/>
</dbReference>
<reference evidence="3 4" key="1">
    <citation type="submission" date="2021-01" db="EMBL/GenBank/DDBJ databases">
        <title>Whole genome shotgun sequence of Planobispora siamensis NBRC 107568.</title>
        <authorList>
            <person name="Komaki H."/>
            <person name="Tamura T."/>
        </authorList>
    </citation>
    <scope>NUCLEOTIDE SEQUENCE [LARGE SCALE GENOMIC DNA]</scope>
    <source>
        <strain evidence="3 4">NBRC 107568</strain>
    </source>
</reference>
<gene>
    <name evidence="3" type="ORF">Psi01_41700</name>
</gene>
<dbReference type="CDD" id="cd00093">
    <property type="entry name" value="HTH_XRE"/>
    <property type="match status" value="1"/>
</dbReference>
<dbReference type="AlphaFoldDB" id="A0A8J3SIC4"/>
<feature type="compositionally biased region" description="Low complexity" evidence="1">
    <location>
        <begin position="73"/>
        <end position="88"/>
    </location>
</feature>
<organism evidence="3 4">
    <name type="scientific">Planobispora siamensis</name>
    <dbReference type="NCBI Taxonomy" id="936338"/>
    <lineage>
        <taxon>Bacteria</taxon>
        <taxon>Bacillati</taxon>
        <taxon>Actinomycetota</taxon>
        <taxon>Actinomycetes</taxon>
        <taxon>Streptosporangiales</taxon>
        <taxon>Streptosporangiaceae</taxon>
        <taxon>Planobispora</taxon>
    </lineage>
</organism>
<feature type="region of interest" description="Disordered" evidence="1">
    <location>
        <begin position="70"/>
        <end position="111"/>
    </location>
</feature>
<dbReference type="Proteomes" id="UP000619788">
    <property type="component" value="Unassembled WGS sequence"/>
</dbReference>
<dbReference type="EMBL" id="BOOJ01000033">
    <property type="protein sequence ID" value="GIH93540.1"/>
    <property type="molecule type" value="Genomic_DNA"/>
</dbReference>
<protein>
    <recommendedName>
        <fullName evidence="2">HTH cro/C1-type domain-containing protein</fullName>
    </recommendedName>
</protein>
<dbReference type="Pfam" id="PF01381">
    <property type="entry name" value="HTH_3"/>
    <property type="match status" value="1"/>
</dbReference>
<keyword evidence="4" id="KW-1185">Reference proteome</keyword>
<name>A0A8J3SIC4_9ACTN</name>
<dbReference type="SMART" id="SM00530">
    <property type="entry name" value="HTH_XRE"/>
    <property type="match status" value="1"/>
</dbReference>